<feature type="region of interest" description="Disordered" evidence="6">
    <location>
        <begin position="237"/>
        <end position="283"/>
    </location>
</feature>
<dbReference type="STRING" id="30522.A0A4W2DGK9"/>
<dbReference type="Gene3D" id="1.20.1280.290">
    <property type="match status" value="1"/>
</dbReference>
<dbReference type="InterPro" id="IPR051415">
    <property type="entry name" value="LAAT-1"/>
</dbReference>
<reference evidence="8 9" key="1">
    <citation type="submission" date="2018-11" db="EMBL/GenBank/DDBJ databases">
        <title>Haplotype-resolved cattle genomes.</title>
        <authorList>
            <person name="Low W.Y."/>
            <person name="Tearle R."/>
            <person name="Bickhart D.M."/>
            <person name="Rosen B.D."/>
            <person name="Koren S."/>
            <person name="Rhie A."/>
            <person name="Hiendleder S."/>
            <person name="Phillippy A.M."/>
            <person name="Smith T.P.L."/>
            <person name="Williams J.L."/>
        </authorList>
    </citation>
    <scope>NUCLEOTIDE SEQUENCE [LARGE SCALE GENOMIC DNA]</scope>
</reference>
<feature type="transmembrane region" description="Helical" evidence="7">
    <location>
        <begin position="70"/>
        <end position="90"/>
    </location>
</feature>
<evidence type="ECO:0000256" key="6">
    <source>
        <dbReference type="SAM" id="MobiDB-lite"/>
    </source>
</evidence>
<comment type="subcellular location">
    <subcellularLocation>
        <location evidence="1">Membrane</location>
        <topology evidence="1">Multi-pass membrane protein</topology>
    </subcellularLocation>
</comment>
<feature type="compositionally biased region" description="Low complexity" evidence="6">
    <location>
        <begin position="201"/>
        <end position="215"/>
    </location>
</feature>
<dbReference type="AlphaFoldDB" id="A0A4W2DGK9"/>
<evidence type="ECO:0000313" key="9">
    <source>
        <dbReference type="Proteomes" id="UP000314981"/>
    </source>
</evidence>
<comment type="similarity">
    <text evidence="5">Belongs to the laat-1 family.</text>
</comment>
<dbReference type="GO" id="GO:0005765">
    <property type="term" value="C:lysosomal membrane"/>
    <property type="evidence" value="ECO:0007669"/>
    <property type="project" value="TreeGrafter"/>
</dbReference>
<keyword evidence="2 7" id="KW-0812">Transmembrane</keyword>
<dbReference type="GO" id="GO:0015189">
    <property type="term" value="F:L-lysine transmembrane transporter activity"/>
    <property type="evidence" value="ECO:0007669"/>
    <property type="project" value="TreeGrafter"/>
</dbReference>
<name>A0A4W2DGK9_BOBOX</name>
<evidence type="ECO:0000256" key="5">
    <source>
        <dbReference type="ARBA" id="ARBA00038039"/>
    </source>
</evidence>
<feature type="transmembrane region" description="Helical" evidence="7">
    <location>
        <begin position="102"/>
        <end position="119"/>
    </location>
</feature>
<sequence length="499" mass="53966">MVWVKLGSSNFSSCPNGSSQWIWDVLGECAQDAWDKASVGLGLLSILCFAASTFPQYIKACKTGNMDQALSLWFLLGWIGGDSCNLIGSFLADQLPLQTYTAVYYVLADLLMLSLYFYYKFKKRPSPSLHEKGDHWLCHRLRVQRAVPVLPAASDPHQLPAEVDPGDLVLAVRLGDAGEHAVWTERAAQKPRGGPERRQLRAAPPALARGQPGRPAARHHHLRAVLPLPARRPLVRAPAAPPQLNGTAEPGLGAGPRSRPGRRRGAQNCQPSRPPVPPKARELKPWLTASSRKTAPGPVTPTWDLSSLGPEAALPGARGRAAVDTHLSEALSPATHLPHCPSPPWHPPPPKKGPRLTQACSVHCMWPSKRYSQVAYGGLPSPDARLWGTGRDGSQAPGGPEGSECGRSRPQGAVSAGLSLLSLLGLWVLEPVSSVMAPYLVVRTQWQEETLQQGVPTLRRSARSRTVKIQTLVLHLSFPVPHLPHLCNGTVVPPLHVSF</sequence>
<evidence type="ECO:0000256" key="4">
    <source>
        <dbReference type="ARBA" id="ARBA00023136"/>
    </source>
</evidence>
<dbReference type="FunFam" id="1.20.1280.290:FF:000013">
    <property type="entry name" value="lysosomal amino acid transporter 1 homolog"/>
    <property type="match status" value="1"/>
</dbReference>
<keyword evidence="3 7" id="KW-1133">Transmembrane helix</keyword>
<dbReference type="PANTHER" id="PTHR16201">
    <property type="entry name" value="SEVEN TRANSMEMBRANE PROTEIN 1-RELATED"/>
    <property type="match status" value="1"/>
</dbReference>
<evidence type="ECO:0000256" key="7">
    <source>
        <dbReference type="SAM" id="Phobius"/>
    </source>
</evidence>
<organism evidence="8 9">
    <name type="scientific">Bos indicus x Bos taurus</name>
    <name type="common">Hybrid cattle</name>
    <dbReference type="NCBI Taxonomy" id="30522"/>
    <lineage>
        <taxon>Eukaryota</taxon>
        <taxon>Metazoa</taxon>
        <taxon>Chordata</taxon>
        <taxon>Craniata</taxon>
        <taxon>Vertebrata</taxon>
        <taxon>Euteleostomi</taxon>
        <taxon>Mammalia</taxon>
        <taxon>Eutheria</taxon>
        <taxon>Laurasiatheria</taxon>
        <taxon>Artiodactyla</taxon>
        <taxon>Ruminantia</taxon>
        <taxon>Pecora</taxon>
        <taxon>Bovidae</taxon>
        <taxon>Bovinae</taxon>
        <taxon>Bos</taxon>
    </lineage>
</organism>
<protein>
    <submittedName>
        <fullName evidence="8">Solute carrier family 66 member 1</fullName>
    </submittedName>
</protein>
<dbReference type="InterPro" id="IPR006603">
    <property type="entry name" value="PQ-loop_rpt"/>
</dbReference>
<evidence type="ECO:0000256" key="3">
    <source>
        <dbReference type="ARBA" id="ARBA00022989"/>
    </source>
</evidence>
<dbReference type="PANTHER" id="PTHR16201:SF36">
    <property type="entry name" value="LYSOSOMAL AMINO ACID TRANSPORTER 1 HOMOLOG"/>
    <property type="match status" value="1"/>
</dbReference>
<reference evidence="8" key="2">
    <citation type="submission" date="2025-08" db="UniProtKB">
        <authorList>
            <consortium name="Ensembl"/>
        </authorList>
    </citation>
    <scope>IDENTIFICATION</scope>
</reference>
<evidence type="ECO:0000313" key="8">
    <source>
        <dbReference type="Ensembl" id="ENSBIXP00000023275.1"/>
    </source>
</evidence>
<feature type="transmembrane region" description="Helical" evidence="7">
    <location>
        <begin position="37"/>
        <end position="58"/>
    </location>
</feature>
<keyword evidence="9" id="KW-1185">Reference proteome</keyword>
<reference evidence="8" key="3">
    <citation type="submission" date="2025-09" db="UniProtKB">
        <authorList>
            <consortium name="Ensembl"/>
        </authorList>
    </citation>
    <scope>IDENTIFICATION</scope>
</reference>
<evidence type="ECO:0000256" key="1">
    <source>
        <dbReference type="ARBA" id="ARBA00004141"/>
    </source>
</evidence>
<feature type="region of interest" description="Disordered" evidence="6">
    <location>
        <begin position="182"/>
        <end position="218"/>
    </location>
</feature>
<keyword evidence="4 7" id="KW-0472">Membrane</keyword>
<dbReference type="Proteomes" id="UP000314981">
    <property type="component" value="Chromosome 2"/>
</dbReference>
<dbReference type="Ensembl" id="ENSBIXT00000038778.1">
    <property type="protein sequence ID" value="ENSBIXP00000023275.1"/>
    <property type="gene ID" value="ENSBIXG00000025769.1"/>
</dbReference>
<gene>
    <name evidence="8" type="primary">SLC66A1</name>
</gene>
<dbReference type="Pfam" id="PF04193">
    <property type="entry name" value="PQ-loop"/>
    <property type="match status" value="1"/>
</dbReference>
<accession>A0A4W2DGK9</accession>
<evidence type="ECO:0000256" key="2">
    <source>
        <dbReference type="ARBA" id="ARBA00022692"/>
    </source>
</evidence>
<proteinExistence type="inferred from homology"/>
<feature type="region of interest" description="Disordered" evidence="6">
    <location>
        <begin position="387"/>
        <end position="410"/>
    </location>
</feature>
<dbReference type="SMART" id="SM00679">
    <property type="entry name" value="CTNS"/>
    <property type="match status" value="1"/>
</dbReference>